<geneLocation type="plasmid" evidence="1 2">
    <name>pXO2</name>
</geneLocation>
<dbReference type="EMBL" id="AE017335">
    <property type="protein sequence ID" value="AAT28998.2"/>
    <property type="molecule type" value="Genomic_DNA"/>
</dbReference>
<dbReference type="AlphaFoldDB" id="Q6F032"/>
<protein>
    <submittedName>
        <fullName evidence="1">Conserved domain protein</fullName>
    </submittedName>
</protein>
<dbReference type="KEGG" id="bar:GBAA_pXO2_0068"/>
<evidence type="ECO:0000313" key="2">
    <source>
        <dbReference type="Proteomes" id="UP000000594"/>
    </source>
</evidence>
<reference evidence="1 2" key="1">
    <citation type="journal article" date="2009" name="J. Bacteriol.">
        <title>The complete genome sequence of Bacillus anthracis Ames 'Ancestor'.</title>
        <authorList>
            <person name="Ravel J."/>
            <person name="Jiang L."/>
            <person name="Stanley S.T."/>
            <person name="Wilson M.R."/>
            <person name="Decker R.S."/>
            <person name="Read T.D."/>
            <person name="Worsham P."/>
            <person name="Keim P.S."/>
            <person name="Salzberg S.L."/>
            <person name="Fraser-Liggett C.M."/>
            <person name="Rasko D.A."/>
        </authorList>
    </citation>
    <scope>NUCLEOTIDE SEQUENCE [LARGE SCALE GENOMIC DNA]</scope>
    <source>
        <strain evidence="2">Ames ancestor</strain>
        <plasmid evidence="2">pXO2</plasmid>
    </source>
</reference>
<dbReference type="HOGENOM" id="CLU_3229048_0_0_9"/>
<evidence type="ECO:0000313" key="1">
    <source>
        <dbReference type="EMBL" id="AAT28998.2"/>
    </source>
</evidence>
<name>Q6F032_BACAN</name>
<proteinExistence type="predicted"/>
<gene>
    <name evidence="1" type="ordered locus">GBAA_pXO2_0068</name>
</gene>
<organism evidence="1 2">
    <name type="scientific">Bacillus anthracis</name>
    <name type="common">anthrax bacterium</name>
    <dbReference type="NCBI Taxonomy" id="1392"/>
    <lineage>
        <taxon>Bacteria</taxon>
        <taxon>Bacillati</taxon>
        <taxon>Bacillota</taxon>
        <taxon>Bacilli</taxon>
        <taxon>Bacillales</taxon>
        <taxon>Bacillaceae</taxon>
        <taxon>Bacillus</taxon>
        <taxon>Bacillus cereus group</taxon>
    </lineage>
</organism>
<keyword evidence="2" id="KW-1185">Reference proteome</keyword>
<keyword evidence="1" id="KW-0614">Plasmid</keyword>
<sequence length="43" mass="5145">MNLFINKCSKLHETQFNLETIHSLYLTREKIYGLNKYIENNIG</sequence>
<dbReference type="Proteomes" id="UP000000594">
    <property type="component" value="Plasmid pXO2"/>
</dbReference>
<accession>Q6F032</accession>